<feature type="binding site" evidence="5">
    <location>
        <position position="163"/>
    </location>
    <ligand>
        <name>Zn(2+)</name>
        <dbReference type="ChEBI" id="CHEBI:29105"/>
        <note>structural</note>
    </ligand>
</feature>
<name>D1C2M6_SPHTD</name>
<reference evidence="9 10" key="2">
    <citation type="journal article" date="2010" name="Stand. Genomic Sci.">
        <title>Complete genome sequence of Desulfohalobium retbaense type strain (HR(100)).</title>
        <authorList>
            <person name="Spring S."/>
            <person name="Nolan M."/>
            <person name="Lapidus A."/>
            <person name="Glavina Del Rio T."/>
            <person name="Copeland A."/>
            <person name="Tice H."/>
            <person name="Cheng J.F."/>
            <person name="Lucas S."/>
            <person name="Land M."/>
            <person name="Chen F."/>
            <person name="Bruce D."/>
            <person name="Goodwin L."/>
            <person name="Pitluck S."/>
            <person name="Ivanova N."/>
            <person name="Mavromatis K."/>
            <person name="Mikhailova N."/>
            <person name="Pati A."/>
            <person name="Chen A."/>
            <person name="Palaniappan K."/>
            <person name="Hauser L."/>
            <person name="Chang Y.J."/>
            <person name="Jeffries C.D."/>
            <person name="Munk C."/>
            <person name="Kiss H."/>
            <person name="Chain P."/>
            <person name="Han C."/>
            <person name="Brettin T."/>
            <person name="Detter J.C."/>
            <person name="Schuler E."/>
            <person name="Goker M."/>
            <person name="Rohde M."/>
            <person name="Bristow J."/>
            <person name="Eisen J.A."/>
            <person name="Markowitz V."/>
            <person name="Hugenholtz P."/>
            <person name="Kyrpides N.C."/>
            <person name="Klenk H.P."/>
        </authorList>
    </citation>
    <scope>NUCLEOTIDE SEQUENCE [LARGE SCALE GENOMIC DNA]</scope>
    <source>
        <strain evidence="10">ATCC 49802 / DSM 20745 / S 6022</strain>
    </source>
</reference>
<keyword evidence="5" id="KW-0862">Zinc</keyword>
<sequence length="229" mass="24764">MGVDGARHVVIMGPQGAGKGTQAAIIAPRLGLVHVATGDLFRQVMASDTELAREIRSYYDRGALVPDELTLRMLTERLDELATEQPDARGALIDGFPRNQAQAEALDAALAARGDSIAAVIHIAVPREVLIERLSGRLVCRNCGATYHKVFNPPKQPGVCDACGGELYQRSDDTPEAVERRLSIYYEQTEPVLQHYAQAGLLVDVDGNQPIEAVTEAILTALRPRVEAS</sequence>
<comment type="subcellular location">
    <subcellularLocation>
        <location evidence="5 7">Cytoplasm</location>
    </subcellularLocation>
</comment>
<feature type="binding site" evidence="5">
    <location>
        <position position="137"/>
    </location>
    <ligand>
        <name>ATP</name>
        <dbReference type="ChEBI" id="CHEBI:30616"/>
    </ligand>
</feature>
<comment type="subunit">
    <text evidence="5 7">Monomer.</text>
</comment>
<dbReference type="KEGG" id="sti:Sthe_1057"/>
<evidence type="ECO:0000259" key="8">
    <source>
        <dbReference type="Pfam" id="PF05191"/>
    </source>
</evidence>
<accession>D1C2M6</accession>
<dbReference type="Proteomes" id="UP000002027">
    <property type="component" value="Chromosome 1"/>
</dbReference>
<dbReference type="GO" id="GO:0044209">
    <property type="term" value="P:AMP salvage"/>
    <property type="evidence" value="ECO:0007669"/>
    <property type="project" value="UniProtKB-UniRule"/>
</dbReference>
<dbReference type="InterPro" id="IPR007862">
    <property type="entry name" value="Adenylate_kinase_lid-dom"/>
</dbReference>
<keyword evidence="5 7" id="KW-0067">ATP-binding</keyword>
<keyword evidence="5" id="KW-0963">Cytoplasm</keyword>
<keyword evidence="1 5" id="KW-0808">Transferase</keyword>
<dbReference type="eggNOG" id="COG0563">
    <property type="taxonomic scope" value="Bacteria"/>
</dbReference>
<dbReference type="GO" id="GO:0005524">
    <property type="term" value="F:ATP binding"/>
    <property type="evidence" value="ECO:0007669"/>
    <property type="project" value="UniProtKB-UniRule"/>
</dbReference>
<feature type="binding site" evidence="5">
    <location>
        <position position="37"/>
    </location>
    <ligand>
        <name>AMP</name>
        <dbReference type="ChEBI" id="CHEBI:456215"/>
    </ligand>
</feature>
<dbReference type="Pfam" id="PF00406">
    <property type="entry name" value="ADK"/>
    <property type="match status" value="1"/>
</dbReference>
<feature type="binding site" evidence="5">
    <location>
        <position position="209"/>
    </location>
    <ligand>
        <name>ATP</name>
        <dbReference type="ChEBI" id="CHEBI:30616"/>
    </ligand>
</feature>
<dbReference type="EC" id="2.7.4.3" evidence="5 7"/>
<dbReference type="AlphaFoldDB" id="D1C2M6"/>
<feature type="binding site" evidence="5">
    <location>
        <position position="140"/>
    </location>
    <ligand>
        <name>Zn(2+)</name>
        <dbReference type="ChEBI" id="CHEBI:29105"/>
        <note>structural</note>
    </ligand>
</feature>
<feature type="domain" description="Adenylate kinase active site lid" evidence="8">
    <location>
        <begin position="137"/>
        <end position="172"/>
    </location>
</feature>
<dbReference type="STRING" id="479434.Sthe_1057"/>
<dbReference type="InterPro" id="IPR006259">
    <property type="entry name" value="Adenyl_kin_sub"/>
</dbReference>
<feature type="binding site" evidence="5">
    <location>
        <position position="42"/>
    </location>
    <ligand>
        <name>AMP</name>
        <dbReference type="ChEBI" id="CHEBI:456215"/>
    </ligand>
</feature>
<feature type="binding site" evidence="5">
    <location>
        <position position="102"/>
    </location>
    <ligand>
        <name>AMP</name>
        <dbReference type="ChEBI" id="CHEBI:456215"/>
    </ligand>
</feature>
<keyword evidence="2 5" id="KW-0545">Nucleotide biosynthesis</keyword>
<dbReference type="FunFam" id="3.40.50.300:FF:000106">
    <property type="entry name" value="Adenylate kinase mitochondrial"/>
    <property type="match status" value="1"/>
</dbReference>
<feature type="binding site" evidence="5">
    <location>
        <begin position="16"/>
        <end position="21"/>
    </location>
    <ligand>
        <name>ATP</name>
        <dbReference type="ChEBI" id="CHEBI:30616"/>
    </ligand>
</feature>
<dbReference type="NCBIfam" id="NF001380">
    <property type="entry name" value="PRK00279.1-2"/>
    <property type="match status" value="1"/>
</dbReference>
<dbReference type="GO" id="GO:0004017">
    <property type="term" value="F:AMP kinase activity"/>
    <property type="evidence" value="ECO:0007669"/>
    <property type="project" value="UniProtKB-UniRule"/>
</dbReference>
<comment type="catalytic activity">
    <reaction evidence="5 7">
        <text>AMP + ATP = 2 ADP</text>
        <dbReference type="Rhea" id="RHEA:12973"/>
        <dbReference type="ChEBI" id="CHEBI:30616"/>
        <dbReference type="ChEBI" id="CHEBI:456215"/>
        <dbReference type="ChEBI" id="CHEBI:456216"/>
        <dbReference type="EC" id="2.7.4.3"/>
    </reaction>
</comment>
<organism evidence="9 10">
    <name type="scientific">Sphaerobacter thermophilus (strain ATCC 49802 / DSM 20745 / KCCM 41009 / NCIMB 13125 / S 6022)</name>
    <dbReference type="NCBI Taxonomy" id="479434"/>
    <lineage>
        <taxon>Bacteria</taxon>
        <taxon>Pseudomonadati</taxon>
        <taxon>Thermomicrobiota</taxon>
        <taxon>Thermomicrobia</taxon>
        <taxon>Sphaerobacterales</taxon>
        <taxon>Sphaerobacterineae</taxon>
        <taxon>Sphaerobacteraceae</taxon>
        <taxon>Sphaerobacter</taxon>
    </lineage>
</organism>
<dbReference type="HAMAP" id="MF_00235">
    <property type="entry name" value="Adenylate_kinase_Adk"/>
    <property type="match status" value="1"/>
</dbReference>
<dbReference type="PRINTS" id="PR00094">
    <property type="entry name" value="ADENYLTKNASE"/>
</dbReference>
<dbReference type="SUPFAM" id="SSF52540">
    <property type="entry name" value="P-loop containing nucleoside triphosphate hydrolases"/>
    <property type="match status" value="1"/>
</dbReference>
<evidence type="ECO:0000313" key="9">
    <source>
        <dbReference type="EMBL" id="ACZ38493.1"/>
    </source>
</evidence>
<dbReference type="EMBL" id="CP001823">
    <property type="protein sequence ID" value="ACZ38493.1"/>
    <property type="molecule type" value="Genomic_DNA"/>
</dbReference>
<dbReference type="Pfam" id="PF05191">
    <property type="entry name" value="ADK_lid"/>
    <property type="match status" value="1"/>
</dbReference>
<dbReference type="GO" id="GO:0008270">
    <property type="term" value="F:zinc ion binding"/>
    <property type="evidence" value="ECO:0007669"/>
    <property type="project" value="UniProtKB-UniRule"/>
</dbReference>
<feature type="binding site" evidence="5">
    <location>
        <position position="170"/>
    </location>
    <ligand>
        <name>AMP</name>
        <dbReference type="ChEBI" id="CHEBI:456215"/>
    </ligand>
</feature>
<evidence type="ECO:0000256" key="2">
    <source>
        <dbReference type="ARBA" id="ARBA00022727"/>
    </source>
</evidence>
<feature type="binding site" evidence="5">
    <location>
        <begin position="146"/>
        <end position="147"/>
    </location>
    <ligand>
        <name>ATP</name>
        <dbReference type="ChEBI" id="CHEBI:30616"/>
    </ligand>
</feature>
<dbReference type="UniPathway" id="UPA00588">
    <property type="reaction ID" value="UER00649"/>
</dbReference>
<proteinExistence type="inferred from homology"/>
<evidence type="ECO:0000256" key="6">
    <source>
        <dbReference type="RuleBase" id="RU003330"/>
    </source>
</evidence>
<gene>
    <name evidence="5" type="primary">adk</name>
    <name evidence="9" type="ordered locus">Sthe_1057</name>
</gene>
<dbReference type="HOGENOM" id="CLU_032354_1_2_0"/>
<keyword evidence="5" id="KW-0479">Metal-binding</keyword>
<dbReference type="InterPro" id="IPR027417">
    <property type="entry name" value="P-loop_NTPase"/>
</dbReference>
<dbReference type="InterPro" id="IPR000850">
    <property type="entry name" value="Adenylat/UMP-CMP_kin"/>
</dbReference>
<feature type="binding site" evidence="5">
    <location>
        <begin position="63"/>
        <end position="65"/>
    </location>
    <ligand>
        <name>AMP</name>
        <dbReference type="ChEBI" id="CHEBI:456215"/>
    </ligand>
</feature>
<feature type="binding site" evidence="5">
    <location>
        <position position="181"/>
    </location>
    <ligand>
        <name>AMP</name>
        <dbReference type="ChEBI" id="CHEBI:456215"/>
    </ligand>
</feature>
<comment type="similarity">
    <text evidence="5 6">Belongs to the adenylate kinase family.</text>
</comment>
<dbReference type="PROSITE" id="PS00113">
    <property type="entry name" value="ADENYLATE_KINASE"/>
    <property type="match status" value="1"/>
</dbReference>
<evidence type="ECO:0000313" key="10">
    <source>
        <dbReference type="Proteomes" id="UP000002027"/>
    </source>
</evidence>
<feature type="binding site" evidence="5">
    <location>
        <position position="143"/>
    </location>
    <ligand>
        <name>Zn(2+)</name>
        <dbReference type="ChEBI" id="CHEBI:29105"/>
        <note>structural</note>
    </ligand>
</feature>
<evidence type="ECO:0000256" key="3">
    <source>
        <dbReference type="ARBA" id="ARBA00022741"/>
    </source>
</evidence>
<evidence type="ECO:0000256" key="1">
    <source>
        <dbReference type="ARBA" id="ARBA00022679"/>
    </source>
</evidence>
<dbReference type="RefSeq" id="WP_012871540.1">
    <property type="nucleotide sequence ID" value="NC_013523.1"/>
</dbReference>
<dbReference type="GO" id="GO:0005737">
    <property type="term" value="C:cytoplasm"/>
    <property type="evidence" value="ECO:0007669"/>
    <property type="project" value="UniProtKB-SubCell"/>
</dbReference>
<keyword evidence="4 5" id="KW-0418">Kinase</keyword>
<feature type="region of interest" description="LID" evidence="5">
    <location>
        <begin position="136"/>
        <end position="173"/>
    </location>
</feature>
<keyword evidence="3 5" id="KW-0547">Nucleotide-binding</keyword>
<evidence type="ECO:0000256" key="7">
    <source>
        <dbReference type="RuleBase" id="RU003331"/>
    </source>
</evidence>
<evidence type="ECO:0000256" key="5">
    <source>
        <dbReference type="HAMAP-Rule" id="MF_00235"/>
    </source>
</evidence>
<keyword evidence="10" id="KW-1185">Reference proteome</keyword>
<dbReference type="Gene3D" id="3.40.50.300">
    <property type="entry name" value="P-loop containing nucleotide triphosphate hydrolases"/>
    <property type="match status" value="1"/>
</dbReference>
<feature type="region of interest" description="NMP" evidence="5">
    <location>
        <begin position="36"/>
        <end position="65"/>
    </location>
</feature>
<feature type="binding site" evidence="5">
    <location>
        <begin position="95"/>
        <end position="98"/>
    </location>
    <ligand>
        <name>AMP</name>
        <dbReference type="ChEBI" id="CHEBI:456215"/>
    </ligand>
</feature>
<dbReference type="CDD" id="cd01428">
    <property type="entry name" value="ADK"/>
    <property type="match status" value="1"/>
</dbReference>
<protein>
    <recommendedName>
        <fullName evidence="5 7">Adenylate kinase</fullName>
        <shortName evidence="5">AK</shortName>
        <ecNumber evidence="5 7">2.7.4.3</ecNumber>
    </recommendedName>
    <alternativeName>
        <fullName evidence="5">ATP-AMP transphosphorylase</fullName>
    </alternativeName>
    <alternativeName>
        <fullName evidence="5">ATP:AMP phosphotransferase</fullName>
    </alternativeName>
    <alternativeName>
        <fullName evidence="5">Adenylate monophosphate kinase</fullName>
    </alternativeName>
</protein>
<dbReference type="InParanoid" id="D1C2M6"/>
<reference evidence="10" key="1">
    <citation type="submission" date="2009-11" db="EMBL/GenBank/DDBJ databases">
        <title>The complete chromosome 1 of Sphaerobacter thermophilus DSM 20745.</title>
        <authorList>
            <person name="Lucas S."/>
            <person name="Copeland A."/>
            <person name="Lapidus A."/>
            <person name="Glavina del Rio T."/>
            <person name="Dalin E."/>
            <person name="Tice H."/>
            <person name="Bruce D."/>
            <person name="Goodwin L."/>
            <person name="Pitluck S."/>
            <person name="Kyrpides N."/>
            <person name="Mavromatis K."/>
            <person name="Ivanova N."/>
            <person name="Mikhailova N."/>
            <person name="LaButti K.M."/>
            <person name="Clum A."/>
            <person name="Sun H.I."/>
            <person name="Brettin T."/>
            <person name="Detter J.C."/>
            <person name="Han C."/>
            <person name="Larimer F."/>
            <person name="Land M."/>
            <person name="Hauser L."/>
            <person name="Markowitz V."/>
            <person name="Cheng J.F."/>
            <person name="Hugenholtz P."/>
            <person name="Woyke T."/>
            <person name="Wu D."/>
            <person name="Steenblock K."/>
            <person name="Schneider S."/>
            <person name="Pukall R."/>
            <person name="Goeker M."/>
            <person name="Klenk H.P."/>
            <person name="Eisen J.A."/>
        </authorList>
    </citation>
    <scope>NUCLEOTIDE SEQUENCE [LARGE SCALE GENOMIC DNA]</scope>
    <source>
        <strain evidence="10">ATCC 49802 / DSM 20745 / S 6022</strain>
    </source>
</reference>
<feature type="binding site" evidence="5">
    <location>
        <position position="160"/>
    </location>
    <ligand>
        <name>Zn(2+)</name>
        <dbReference type="ChEBI" id="CHEBI:29105"/>
        <note>structural</note>
    </ligand>
</feature>
<dbReference type="NCBIfam" id="NF001381">
    <property type="entry name" value="PRK00279.1-3"/>
    <property type="match status" value="1"/>
</dbReference>
<comment type="function">
    <text evidence="5">Catalyzes the reversible transfer of the terminal phosphate group between ATP and AMP. Plays an important role in cellular energy homeostasis and in adenine nucleotide metabolism.</text>
</comment>
<dbReference type="OrthoDB" id="9805030at2"/>
<comment type="domain">
    <text evidence="5">Consists of three domains, a large central CORE domain and two small peripheral domains, NMPbind and LID, which undergo movements during catalysis. The LID domain closes over the site of phosphoryl transfer upon ATP binding. Assembling and dissambling the active center during each catalytic cycle provides an effective means to prevent ATP hydrolysis. Some bacteria have evolved a zinc-coordinating structure that stabilizes the LID domain.</text>
</comment>
<evidence type="ECO:0000256" key="4">
    <source>
        <dbReference type="ARBA" id="ARBA00022777"/>
    </source>
</evidence>
<dbReference type="NCBIfam" id="TIGR01351">
    <property type="entry name" value="adk"/>
    <property type="match status" value="1"/>
</dbReference>
<dbReference type="InterPro" id="IPR033690">
    <property type="entry name" value="Adenylat_kinase_CS"/>
</dbReference>
<dbReference type="FunCoup" id="D1C2M6">
    <property type="interactions" value="511"/>
</dbReference>
<comment type="pathway">
    <text evidence="5">Purine metabolism; AMP biosynthesis via salvage pathway; AMP from ADP: step 1/1.</text>
</comment>
<dbReference type="PANTHER" id="PTHR23359">
    <property type="entry name" value="NUCLEOTIDE KINASE"/>
    <property type="match status" value="1"/>
</dbReference>